<dbReference type="InterPro" id="IPR002893">
    <property type="entry name" value="Znf_MYND"/>
</dbReference>
<accession>A0ABR3ZDA2</accession>
<feature type="compositionally biased region" description="Basic residues" evidence="5">
    <location>
        <begin position="713"/>
        <end position="722"/>
    </location>
</feature>
<evidence type="ECO:0000256" key="2">
    <source>
        <dbReference type="ARBA" id="ARBA00022771"/>
    </source>
</evidence>
<feature type="domain" description="SET" evidence="6">
    <location>
        <begin position="47"/>
        <end position="321"/>
    </location>
</feature>
<feature type="domain" description="MYND-type" evidence="7">
    <location>
        <begin position="119"/>
        <end position="176"/>
    </location>
</feature>
<dbReference type="PROSITE" id="PS50280">
    <property type="entry name" value="SET"/>
    <property type="match status" value="1"/>
</dbReference>
<keyword evidence="9" id="KW-1185">Reference proteome</keyword>
<dbReference type="PROSITE" id="PS50865">
    <property type="entry name" value="ZF_MYND_2"/>
    <property type="match status" value="1"/>
</dbReference>
<proteinExistence type="predicted"/>
<feature type="compositionally biased region" description="Basic and acidic residues" evidence="5">
    <location>
        <begin position="694"/>
        <end position="712"/>
    </location>
</feature>
<keyword evidence="1" id="KW-0479">Metal-binding</keyword>
<dbReference type="PANTHER" id="PTHR12197:SF251">
    <property type="entry name" value="EG:BACR7C10.4 PROTEIN"/>
    <property type="match status" value="1"/>
</dbReference>
<dbReference type="Pfam" id="PF01753">
    <property type="entry name" value="zf-MYND"/>
    <property type="match status" value="1"/>
</dbReference>
<gene>
    <name evidence="8" type="ORF">Sste5346_003669</name>
</gene>
<name>A0ABR3ZDA2_9PEZI</name>
<dbReference type="Gene3D" id="1.10.220.160">
    <property type="match status" value="1"/>
</dbReference>
<evidence type="ECO:0000313" key="9">
    <source>
        <dbReference type="Proteomes" id="UP001583186"/>
    </source>
</evidence>
<dbReference type="InterPro" id="IPR001214">
    <property type="entry name" value="SET_dom"/>
</dbReference>
<reference evidence="8 9" key="1">
    <citation type="journal article" date="2024" name="IMA Fungus">
        <title>IMA Genome - F19 : A genome assembly and annotation guide to empower mycologists, including annotated draft genome sequences of Ceratocystis pirilliformis, Diaporthe australafricana, Fusarium ophioides, Paecilomyces lecythidis, and Sporothrix stenoceras.</title>
        <authorList>
            <person name="Aylward J."/>
            <person name="Wilson A.M."/>
            <person name="Visagie C.M."/>
            <person name="Spraker J."/>
            <person name="Barnes I."/>
            <person name="Buitendag C."/>
            <person name="Ceriani C."/>
            <person name="Del Mar Angel L."/>
            <person name="du Plessis D."/>
            <person name="Fuchs T."/>
            <person name="Gasser K."/>
            <person name="Kramer D."/>
            <person name="Li W."/>
            <person name="Munsamy K."/>
            <person name="Piso A."/>
            <person name="Price J.L."/>
            <person name="Sonnekus B."/>
            <person name="Thomas C."/>
            <person name="van der Nest A."/>
            <person name="van Dijk A."/>
            <person name="van Heerden A."/>
            <person name="van Vuuren N."/>
            <person name="Yilmaz N."/>
            <person name="Duong T.A."/>
            <person name="van der Merwe N.A."/>
            <person name="Wingfield M.J."/>
            <person name="Wingfield B.D."/>
        </authorList>
    </citation>
    <scope>NUCLEOTIDE SEQUENCE [LARGE SCALE GENOMIC DNA]</scope>
    <source>
        <strain evidence="8 9">CMW 5346</strain>
    </source>
</reference>
<feature type="compositionally biased region" description="Polar residues" evidence="5">
    <location>
        <begin position="661"/>
        <end position="675"/>
    </location>
</feature>
<keyword evidence="3" id="KW-0862">Zinc</keyword>
<organism evidence="8 9">
    <name type="scientific">Sporothrix stenoceras</name>
    <dbReference type="NCBI Taxonomy" id="5173"/>
    <lineage>
        <taxon>Eukaryota</taxon>
        <taxon>Fungi</taxon>
        <taxon>Dikarya</taxon>
        <taxon>Ascomycota</taxon>
        <taxon>Pezizomycotina</taxon>
        <taxon>Sordariomycetes</taxon>
        <taxon>Sordariomycetidae</taxon>
        <taxon>Ophiostomatales</taxon>
        <taxon>Ophiostomataceae</taxon>
        <taxon>Sporothrix</taxon>
    </lineage>
</organism>
<evidence type="ECO:0000313" key="8">
    <source>
        <dbReference type="EMBL" id="KAL1898262.1"/>
    </source>
</evidence>
<dbReference type="InterPro" id="IPR046341">
    <property type="entry name" value="SET_dom_sf"/>
</dbReference>
<dbReference type="Proteomes" id="UP001583186">
    <property type="component" value="Unassembled WGS sequence"/>
</dbReference>
<feature type="region of interest" description="Disordered" evidence="5">
    <location>
        <begin position="642"/>
        <end position="734"/>
    </location>
</feature>
<evidence type="ECO:0000256" key="4">
    <source>
        <dbReference type="PROSITE-ProRule" id="PRU00134"/>
    </source>
</evidence>
<feature type="compositionally biased region" description="Low complexity" evidence="5">
    <location>
        <begin position="648"/>
        <end position="660"/>
    </location>
</feature>
<feature type="region of interest" description="Disordered" evidence="5">
    <location>
        <begin position="771"/>
        <end position="793"/>
    </location>
</feature>
<dbReference type="InterPro" id="IPR050869">
    <property type="entry name" value="H3K4_H4K5_MeTrfase"/>
</dbReference>
<dbReference type="CDD" id="cd20071">
    <property type="entry name" value="SET_SMYD"/>
    <property type="match status" value="1"/>
</dbReference>
<dbReference type="PANTHER" id="PTHR12197">
    <property type="entry name" value="HISTONE-LYSINE N-METHYLTRANSFERASE SMYD"/>
    <property type="match status" value="1"/>
</dbReference>
<evidence type="ECO:0000256" key="5">
    <source>
        <dbReference type="SAM" id="MobiDB-lite"/>
    </source>
</evidence>
<keyword evidence="2 4" id="KW-0863">Zinc-finger</keyword>
<evidence type="ECO:0000256" key="3">
    <source>
        <dbReference type="ARBA" id="ARBA00022833"/>
    </source>
</evidence>
<evidence type="ECO:0000259" key="7">
    <source>
        <dbReference type="PROSITE" id="PS50865"/>
    </source>
</evidence>
<evidence type="ECO:0000256" key="1">
    <source>
        <dbReference type="ARBA" id="ARBA00022723"/>
    </source>
</evidence>
<dbReference type="SUPFAM" id="SSF82199">
    <property type="entry name" value="SET domain"/>
    <property type="match status" value="2"/>
</dbReference>
<dbReference type="EMBL" id="JAWCUI010000016">
    <property type="protein sequence ID" value="KAL1898262.1"/>
    <property type="molecule type" value="Genomic_DNA"/>
</dbReference>
<evidence type="ECO:0008006" key="10">
    <source>
        <dbReference type="Google" id="ProtNLM"/>
    </source>
</evidence>
<protein>
    <recommendedName>
        <fullName evidence="10">Suppressor of anucleate metulae protein B</fullName>
    </recommendedName>
</protein>
<dbReference type="Pfam" id="PF00856">
    <property type="entry name" value="SET"/>
    <property type="match status" value="1"/>
</dbReference>
<comment type="caution">
    <text evidence="8">The sequence shown here is derived from an EMBL/GenBank/DDBJ whole genome shotgun (WGS) entry which is preliminary data.</text>
</comment>
<dbReference type="Gene3D" id="6.10.140.2220">
    <property type="match status" value="1"/>
</dbReference>
<feature type="region of interest" description="Disordered" evidence="5">
    <location>
        <begin position="608"/>
        <end position="630"/>
    </location>
</feature>
<dbReference type="Gene3D" id="2.170.270.10">
    <property type="entry name" value="SET domain"/>
    <property type="match status" value="1"/>
</dbReference>
<evidence type="ECO:0000259" key="6">
    <source>
        <dbReference type="PROSITE" id="PS50280"/>
    </source>
</evidence>
<sequence length="793" mass="89375">MAATAAEDMEEYQTTFYTSPDCSNTSLPPLEVPPIGLVHESPLLYTTVIESMKQAVPIDVKASTVGTKKSGLFFTGEAPMPAGEMLFLTNPLVMARSPEDGQTTAPKTHERPLRDTDVCDYCFKGPQTFTEKVASESNVGSPVLPPARRCTGCNLLSFCNKTCHQKAWKQFHRFECGLLKTLQRRDPAFLLHLRLLLMDKADMVPNNVMKVIRDLNIPFELPLQPPLSHNVKNCALHAYHLLSLENRDFKFIRDVLCRILGNQAVVSTADETAIVHCFDISLAMLNHSCDPNAFIFVEGRQARVRSLRTILPGEEITVALVDTRLDVESRRAALRLQTLCDDYICNCDVCKRDVHEMNLLAGENESQMAALKKFHAGIVPQALRLIQDIKRAAWDNTKTDLVHQFVTLAEGEFLAHFTKEPMQGINYKPIPWLRMAGAAMFLEIRQLESALYYAIMSFMFHEKQCDPMAVTDLRILVNTLRAICELPESDKQYRSFFANHNNGFPTRRELAAFTVSCTISLGLLAVKVYGPKLGFVRAVLRWGRDGEKLCAPLEPCSAIFNTAAHSAHNHLKAWCLGDRDGECYPIRAPTKAEYDELTSILRTREEQLEQAERAEQTGQADTIEPPYGLAEDYGQVERRARLRDAKRSGQSGQSGQSEQSARSVKTTQSTQSTESGRPELQEQQEDEVNTVIRNYEEKMRVTRHAESIMKRERERRKQKSSRKREGDTSNADMENTVQVVFGSGPHMVGGGDANKEMEERLEQMQMKLERDFGREGARSSTVEEVCRLQTGWS</sequence>